<keyword evidence="7" id="KW-0560">Oxidoreductase</keyword>
<dbReference type="GO" id="GO:0035999">
    <property type="term" value="P:tetrahydrofolate interconversion"/>
    <property type="evidence" value="ECO:0007669"/>
    <property type="project" value="UniProtKB-UniPathway"/>
</dbReference>
<organism evidence="10 11">
    <name type="scientific">Alicyclobacillus acidocaldarius (strain Tc-4-1)</name>
    <name type="common">Bacillus acidocaldarius</name>
    <dbReference type="NCBI Taxonomy" id="1048834"/>
    <lineage>
        <taxon>Bacteria</taxon>
        <taxon>Bacillati</taxon>
        <taxon>Bacillota</taxon>
        <taxon>Bacilli</taxon>
        <taxon>Bacillales</taxon>
        <taxon>Alicyclobacillaceae</taxon>
        <taxon>Alicyclobacillus</taxon>
    </lineage>
</organism>
<name>F8IJ89_ALIAT</name>
<accession>F8IJ89</accession>
<dbReference type="HOGENOM" id="CLU_453272_0_0_9"/>
<evidence type="ECO:0000256" key="8">
    <source>
        <dbReference type="PROSITE-ProRule" id="PRU00333"/>
    </source>
</evidence>
<dbReference type="SUPFAM" id="SSF82282">
    <property type="entry name" value="Homocysteine S-methyltransferase"/>
    <property type="match status" value="1"/>
</dbReference>
<dbReference type="STRING" id="1048834.TC41_1476"/>
<evidence type="ECO:0000256" key="5">
    <source>
        <dbReference type="ARBA" id="ARBA00022679"/>
    </source>
</evidence>
<dbReference type="PROSITE" id="PS50970">
    <property type="entry name" value="HCY"/>
    <property type="match status" value="1"/>
</dbReference>
<dbReference type="InterPro" id="IPR036589">
    <property type="entry name" value="HCY_dom_sf"/>
</dbReference>
<dbReference type="RefSeq" id="WP_014464280.1">
    <property type="nucleotide sequence ID" value="NC_017167.1"/>
</dbReference>
<feature type="binding site" evidence="8">
    <location>
        <position position="221"/>
    </location>
    <ligand>
        <name>Zn(2+)</name>
        <dbReference type="ChEBI" id="CHEBI:29105"/>
    </ligand>
</feature>
<reference evidence="10 11" key="1">
    <citation type="journal article" date="2011" name="J. Bacteriol.">
        <title>Complete Genome Sequence of Alicyclobacillus acidocaldarius Strain Tc-4-1.</title>
        <authorList>
            <person name="Chen Y."/>
            <person name="He Y."/>
            <person name="Zhang B."/>
            <person name="Yang J."/>
            <person name="Li W."/>
            <person name="Dong Z."/>
            <person name="Hu S."/>
        </authorList>
    </citation>
    <scope>NUCLEOTIDE SEQUENCE [LARGE SCALE GENOMIC DNA]</scope>
    <source>
        <strain evidence="10 11">Tc-4-1</strain>
    </source>
</reference>
<dbReference type="AlphaFoldDB" id="F8IJ89"/>
<dbReference type="InterPro" id="IPR003171">
    <property type="entry name" value="Mehydrof_redctse-like"/>
</dbReference>
<dbReference type="Gene3D" id="3.20.20.220">
    <property type="match status" value="1"/>
</dbReference>
<evidence type="ECO:0000313" key="10">
    <source>
        <dbReference type="EMBL" id="AEJ43409.1"/>
    </source>
</evidence>
<dbReference type="EMBL" id="CP002902">
    <property type="protein sequence ID" value="AEJ43409.1"/>
    <property type="molecule type" value="Genomic_DNA"/>
</dbReference>
<dbReference type="GO" id="GO:0008168">
    <property type="term" value="F:methyltransferase activity"/>
    <property type="evidence" value="ECO:0007669"/>
    <property type="project" value="UniProtKB-UniRule"/>
</dbReference>
<keyword evidence="8" id="KW-0479">Metal-binding</keyword>
<evidence type="ECO:0000313" key="11">
    <source>
        <dbReference type="Proteomes" id="UP000000292"/>
    </source>
</evidence>
<reference evidence="11" key="2">
    <citation type="submission" date="2011-06" db="EMBL/GenBank/DDBJ databases">
        <title>The complete genome sequence of Alicyclobacillus acidocaldarius sp. Tc-4-1.</title>
        <authorList>
            <person name="Chen Y."/>
            <person name="He Y."/>
            <person name="Dong Z."/>
            <person name="Hu S."/>
        </authorList>
    </citation>
    <scope>NUCLEOTIDE SEQUENCE [LARGE SCALE GENOMIC DNA]</scope>
    <source>
        <strain evidence="11">Tc-4-1</strain>
    </source>
</reference>
<dbReference type="PANTHER" id="PTHR11103:SF18">
    <property type="entry name" value="SLR1189 PROTEIN"/>
    <property type="match status" value="1"/>
</dbReference>
<evidence type="ECO:0000256" key="7">
    <source>
        <dbReference type="ARBA" id="ARBA00023002"/>
    </source>
</evidence>
<dbReference type="SUPFAM" id="SSF51730">
    <property type="entry name" value="FAD-linked oxidoreductase"/>
    <property type="match status" value="1"/>
</dbReference>
<dbReference type="PANTHER" id="PTHR11103">
    <property type="entry name" value="SLR1189 PROTEIN"/>
    <property type="match status" value="1"/>
</dbReference>
<dbReference type="eggNOG" id="COG0646">
    <property type="taxonomic scope" value="Bacteria"/>
</dbReference>
<dbReference type="Proteomes" id="UP000000292">
    <property type="component" value="Chromosome"/>
</dbReference>
<dbReference type="PATRIC" id="fig|1048834.4.peg.1400"/>
<protein>
    <submittedName>
        <fullName evidence="10">Homocysteine S-methyltransferase</fullName>
    </submittedName>
</protein>
<comment type="pathway">
    <text evidence="2">One-carbon metabolism; tetrahydrofolate interconversion.</text>
</comment>
<feature type="binding site" evidence="8">
    <location>
        <position position="287"/>
    </location>
    <ligand>
        <name>Zn(2+)</name>
        <dbReference type="ChEBI" id="CHEBI:29105"/>
    </ligand>
</feature>
<dbReference type="GO" id="GO:0004489">
    <property type="term" value="F:methylenetetrahydrofolate reductase [NAD(P)H] activity"/>
    <property type="evidence" value="ECO:0007669"/>
    <property type="project" value="InterPro"/>
</dbReference>
<dbReference type="InterPro" id="IPR029041">
    <property type="entry name" value="FAD-linked_oxidoreductase-like"/>
</dbReference>
<dbReference type="Gene3D" id="3.20.20.330">
    <property type="entry name" value="Homocysteine-binding-like domain"/>
    <property type="match status" value="1"/>
</dbReference>
<comment type="cofactor">
    <cofactor evidence="8">
        <name>Zn(2+)</name>
        <dbReference type="ChEBI" id="CHEBI:29105"/>
    </cofactor>
</comment>
<dbReference type="InterPro" id="IPR003726">
    <property type="entry name" value="HCY_dom"/>
</dbReference>
<feature type="binding site" evidence="8">
    <location>
        <position position="288"/>
    </location>
    <ligand>
        <name>Zn(2+)</name>
        <dbReference type="ChEBI" id="CHEBI:29105"/>
    </ligand>
</feature>
<keyword evidence="4" id="KW-0285">Flavoprotein</keyword>
<evidence type="ECO:0000256" key="6">
    <source>
        <dbReference type="ARBA" id="ARBA00022827"/>
    </source>
</evidence>
<sequence>MSDAVWREWRRPPRDVEGSLGVFVIFDGAMSTYLHQLGVPIGTPVEQLNLTSPDLVARVHRRYVESGCTVLQTNTFMGNRVALERHGLSVDVASLNRRGVEIARSAAHGEASVYGTMGPAMGGYRYGALLQDDERDLLAHVYAEQAEALVSAGIDGLILETFPDLEEALVAIAAVRPLLGDLPLVVNLSPEEIGVTRDGVPLAEAFRRIRAAGADVVGLNCRLGPYGILRSYEQAGLSAEGPYAAVPNAGILQRSEADEIAYTGDTEDFSRLMLRIAQLGVRWLGGCCGTTPEYIRSLRDALMRADRKPHGATVPADTRGPSGPSRVTLGAGGYHEGVSVVEIAREKKAIVVELDPPKHLSIARFLDGAEALARAGADLITMADNSLGSVRVSNMALASLLKQRGIEPLVHVTCRDRNLIGQQSHLMGLAVLGIRNVLLVTGDPSRYGELPGATSVYDVSSMDLTKMVRRLNEGIGFSGQPLKQPSRFVIGTAFNPHVHNFRKAVERLQRKVEAGADFVMTQPVFDPDLMAAIAEATRDLGVPVFVGIMPLTSARNAEFLHHQVPGIRLSEQALRRMQEAAPEEAPAVGEAIARELVEVAIRLFPGLYLVTPFLRYEMTVRLTEYARRLEATLVSRPHGHA</sequence>
<dbReference type="CDD" id="cd00537">
    <property type="entry name" value="MTHFR"/>
    <property type="match status" value="1"/>
</dbReference>
<keyword evidence="8" id="KW-0862">Zinc</keyword>
<gene>
    <name evidence="10" type="primary">mmuM</name>
    <name evidence="10" type="ordered locus">TC41_1476</name>
</gene>
<evidence type="ECO:0000256" key="2">
    <source>
        <dbReference type="ARBA" id="ARBA00004777"/>
    </source>
</evidence>
<evidence type="ECO:0000256" key="1">
    <source>
        <dbReference type="ARBA" id="ARBA00001974"/>
    </source>
</evidence>
<dbReference type="GO" id="GO:0046872">
    <property type="term" value="F:metal ion binding"/>
    <property type="evidence" value="ECO:0007669"/>
    <property type="project" value="UniProtKB-KW"/>
</dbReference>
<dbReference type="Pfam" id="PF02574">
    <property type="entry name" value="S-methyl_trans"/>
    <property type="match status" value="1"/>
</dbReference>
<evidence type="ECO:0000256" key="3">
    <source>
        <dbReference type="ARBA" id="ARBA00022603"/>
    </source>
</evidence>
<dbReference type="OrthoDB" id="9803687at2"/>
<evidence type="ECO:0000259" key="9">
    <source>
        <dbReference type="PROSITE" id="PS50970"/>
    </source>
</evidence>
<dbReference type="eggNOG" id="COG0685">
    <property type="taxonomic scope" value="Bacteria"/>
</dbReference>
<dbReference type="UniPathway" id="UPA00193"/>
<dbReference type="GO" id="GO:0032259">
    <property type="term" value="P:methylation"/>
    <property type="evidence" value="ECO:0007669"/>
    <property type="project" value="UniProtKB-KW"/>
</dbReference>
<keyword evidence="3 8" id="KW-0489">Methyltransferase</keyword>
<dbReference type="NCBIfam" id="NF006396">
    <property type="entry name" value="PRK08645.1"/>
    <property type="match status" value="1"/>
</dbReference>
<dbReference type="Pfam" id="PF02219">
    <property type="entry name" value="MTHFR"/>
    <property type="match status" value="1"/>
</dbReference>
<dbReference type="KEGG" id="aad:TC41_1476"/>
<evidence type="ECO:0000256" key="4">
    <source>
        <dbReference type="ARBA" id="ARBA00022630"/>
    </source>
</evidence>
<feature type="domain" description="Hcy-binding" evidence="9">
    <location>
        <begin position="12"/>
        <end position="302"/>
    </location>
</feature>
<proteinExistence type="predicted"/>
<keyword evidence="5 8" id="KW-0808">Transferase</keyword>
<comment type="cofactor">
    <cofactor evidence="1">
        <name>FAD</name>
        <dbReference type="ChEBI" id="CHEBI:57692"/>
    </cofactor>
</comment>
<keyword evidence="6" id="KW-0274">FAD</keyword>
<dbReference type="GO" id="GO:0006555">
    <property type="term" value="P:methionine metabolic process"/>
    <property type="evidence" value="ECO:0007669"/>
    <property type="project" value="InterPro"/>
</dbReference>